<evidence type="ECO:0000256" key="6">
    <source>
        <dbReference type="ARBA" id="ARBA00022679"/>
    </source>
</evidence>
<comment type="caution">
    <text evidence="23">The sequence shown here is derived from an EMBL/GenBank/DDBJ whole genome shotgun (WGS) entry which is preliminary data.</text>
</comment>
<dbReference type="Pfam" id="PF12819">
    <property type="entry name" value="Malectin_like"/>
    <property type="match status" value="1"/>
</dbReference>
<evidence type="ECO:0000256" key="14">
    <source>
        <dbReference type="ARBA" id="ARBA00023136"/>
    </source>
</evidence>
<feature type="compositionally biased region" description="Acidic residues" evidence="19">
    <location>
        <begin position="1074"/>
        <end position="1095"/>
    </location>
</feature>
<dbReference type="InterPro" id="IPR011009">
    <property type="entry name" value="Kinase-like_dom_sf"/>
</dbReference>
<comment type="catalytic activity">
    <reaction evidence="17">
        <text>L-seryl-[protein] + ATP = O-phospho-L-seryl-[protein] + ADP + H(+)</text>
        <dbReference type="Rhea" id="RHEA:17989"/>
        <dbReference type="Rhea" id="RHEA-COMP:9863"/>
        <dbReference type="Rhea" id="RHEA-COMP:11604"/>
        <dbReference type="ChEBI" id="CHEBI:15378"/>
        <dbReference type="ChEBI" id="CHEBI:29999"/>
        <dbReference type="ChEBI" id="CHEBI:30616"/>
        <dbReference type="ChEBI" id="CHEBI:83421"/>
        <dbReference type="ChEBI" id="CHEBI:456216"/>
        <dbReference type="EC" id="2.7.11.1"/>
    </reaction>
</comment>
<evidence type="ECO:0000256" key="17">
    <source>
        <dbReference type="ARBA" id="ARBA00048679"/>
    </source>
</evidence>
<dbReference type="Pfam" id="PF13855">
    <property type="entry name" value="LRR_8"/>
    <property type="match status" value="1"/>
</dbReference>
<keyword evidence="3" id="KW-0723">Serine/threonine-protein kinase</keyword>
<keyword evidence="6" id="KW-0808">Transferase</keyword>
<feature type="compositionally biased region" description="Polar residues" evidence="19">
    <location>
        <begin position="1054"/>
        <end position="1064"/>
    </location>
</feature>
<dbReference type="PANTHER" id="PTHR45631">
    <property type="entry name" value="OS07G0107800 PROTEIN-RELATED"/>
    <property type="match status" value="1"/>
</dbReference>
<evidence type="ECO:0000256" key="5">
    <source>
        <dbReference type="ARBA" id="ARBA00022614"/>
    </source>
</evidence>
<keyword evidence="15" id="KW-0675">Receptor</keyword>
<evidence type="ECO:0000256" key="3">
    <source>
        <dbReference type="ARBA" id="ARBA00022527"/>
    </source>
</evidence>
<dbReference type="EC" id="2.7.11.1" evidence="2"/>
<dbReference type="InterPro" id="IPR000719">
    <property type="entry name" value="Prot_kinase_dom"/>
</dbReference>
<comment type="subcellular location">
    <subcellularLocation>
        <location evidence="1">Membrane</location>
        <topology evidence="1">Single-pass membrane protein</topology>
    </subcellularLocation>
</comment>
<dbReference type="PROSITE" id="PS00108">
    <property type="entry name" value="PROTEIN_KINASE_ST"/>
    <property type="match status" value="1"/>
</dbReference>
<dbReference type="SMART" id="SM00369">
    <property type="entry name" value="LRR_TYP"/>
    <property type="match status" value="2"/>
</dbReference>
<keyword evidence="9" id="KW-0677">Repeat</keyword>
<comment type="catalytic activity">
    <reaction evidence="16">
        <text>L-threonyl-[protein] + ATP = O-phospho-L-threonyl-[protein] + ADP + H(+)</text>
        <dbReference type="Rhea" id="RHEA:46608"/>
        <dbReference type="Rhea" id="RHEA-COMP:11060"/>
        <dbReference type="Rhea" id="RHEA-COMP:11605"/>
        <dbReference type="ChEBI" id="CHEBI:15378"/>
        <dbReference type="ChEBI" id="CHEBI:30013"/>
        <dbReference type="ChEBI" id="CHEBI:30616"/>
        <dbReference type="ChEBI" id="CHEBI:61977"/>
        <dbReference type="ChEBI" id="CHEBI:456216"/>
        <dbReference type="EC" id="2.7.11.1"/>
    </reaction>
</comment>
<feature type="domain" description="Protein kinase" evidence="22">
    <location>
        <begin position="573"/>
        <end position="846"/>
    </location>
</feature>
<gene>
    <name evidence="23" type="ORF">RGQ29_021163</name>
</gene>
<name>A0AAN7IR04_QUERU</name>
<keyword evidence="4" id="KW-0597">Phosphoprotein</keyword>
<keyword evidence="14 20" id="KW-0472">Membrane</keyword>
<evidence type="ECO:0000256" key="16">
    <source>
        <dbReference type="ARBA" id="ARBA00047899"/>
    </source>
</evidence>
<evidence type="ECO:0000256" key="11">
    <source>
        <dbReference type="ARBA" id="ARBA00022777"/>
    </source>
</evidence>
<dbReference type="InterPro" id="IPR001245">
    <property type="entry name" value="Ser-Thr/Tyr_kinase_cat_dom"/>
</dbReference>
<keyword evidence="7 20" id="KW-0812">Transmembrane</keyword>
<dbReference type="PRINTS" id="PR00019">
    <property type="entry name" value="LEURICHRPT"/>
</dbReference>
<keyword evidence="12 18" id="KW-0067">ATP-binding</keyword>
<evidence type="ECO:0000256" key="18">
    <source>
        <dbReference type="PROSITE-ProRule" id="PRU10141"/>
    </source>
</evidence>
<evidence type="ECO:0000313" key="23">
    <source>
        <dbReference type="EMBL" id="KAK4590858.1"/>
    </source>
</evidence>
<dbReference type="CDD" id="cd14066">
    <property type="entry name" value="STKc_IRAK"/>
    <property type="match status" value="1"/>
</dbReference>
<dbReference type="InterPro" id="IPR008271">
    <property type="entry name" value="Ser/Thr_kinase_AS"/>
</dbReference>
<dbReference type="EMBL" id="JAXUIC010000005">
    <property type="protein sequence ID" value="KAK4590858.1"/>
    <property type="molecule type" value="Genomic_DNA"/>
</dbReference>
<dbReference type="SUPFAM" id="SSF56112">
    <property type="entry name" value="Protein kinase-like (PK-like)"/>
    <property type="match status" value="1"/>
</dbReference>
<dbReference type="Proteomes" id="UP001324115">
    <property type="component" value="Unassembled WGS sequence"/>
</dbReference>
<organism evidence="23 24">
    <name type="scientific">Quercus rubra</name>
    <name type="common">Northern red oak</name>
    <name type="synonym">Quercus borealis</name>
    <dbReference type="NCBI Taxonomy" id="3512"/>
    <lineage>
        <taxon>Eukaryota</taxon>
        <taxon>Viridiplantae</taxon>
        <taxon>Streptophyta</taxon>
        <taxon>Embryophyta</taxon>
        <taxon>Tracheophyta</taxon>
        <taxon>Spermatophyta</taxon>
        <taxon>Magnoliopsida</taxon>
        <taxon>eudicotyledons</taxon>
        <taxon>Gunneridae</taxon>
        <taxon>Pentapetalae</taxon>
        <taxon>rosids</taxon>
        <taxon>fabids</taxon>
        <taxon>Fagales</taxon>
        <taxon>Fagaceae</taxon>
        <taxon>Quercus</taxon>
    </lineage>
</organism>
<dbReference type="AlphaFoldDB" id="A0AAN7IR04"/>
<keyword evidence="10 18" id="KW-0547">Nucleotide-binding</keyword>
<feature type="signal peptide" evidence="21">
    <location>
        <begin position="1"/>
        <end position="25"/>
    </location>
</feature>
<keyword evidence="5" id="KW-0433">Leucine-rich repeat</keyword>
<evidence type="ECO:0000256" key="20">
    <source>
        <dbReference type="SAM" id="Phobius"/>
    </source>
</evidence>
<reference evidence="23 24" key="1">
    <citation type="journal article" date="2023" name="G3 (Bethesda)">
        <title>A haplotype-resolved chromosome-scale genome for Quercus rubra L. provides insights into the genetics of adaptive traits for red oak species.</title>
        <authorList>
            <person name="Kapoor B."/>
            <person name="Jenkins J."/>
            <person name="Schmutz J."/>
            <person name="Zhebentyayeva T."/>
            <person name="Kuelheim C."/>
            <person name="Coggeshall M."/>
            <person name="Heim C."/>
            <person name="Lasky J.R."/>
            <person name="Leites L."/>
            <person name="Islam-Faridi N."/>
            <person name="Romero-Severson J."/>
            <person name="DeLeo V.L."/>
            <person name="Lucas S.M."/>
            <person name="Lazic D."/>
            <person name="Gailing O."/>
            <person name="Carlson J."/>
            <person name="Staton M."/>
        </authorList>
    </citation>
    <scope>NUCLEOTIDE SEQUENCE [LARGE SCALE GENOMIC DNA]</scope>
    <source>
        <strain evidence="23">Pseudo-F2</strain>
    </source>
</reference>
<evidence type="ECO:0000256" key="21">
    <source>
        <dbReference type="SAM" id="SignalP"/>
    </source>
</evidence>
<dbReference type="PROSITE" id="PS50011">
    <property type="entry name" value="PROTEIN_KINASE_DOM"/>
    <property type="match status" value="1"/>
</dbReference>
<evidence type="ECO:0000256" key="7">
    <source>
        <dbReference type="ARBA" id="ARBA00022692"/>
    </source>
</evidence>
<dbReference type="SMART" id="SM00220">
    <property type="entry name" value="S_TKc"/>
    <property type="match status" value="1"/>
</dbReference>
<dbReference type="InterPro" id="IPR032675">
    <property type="entry name" value="LRR_dom_sf"/>
</dbReference>
<evidence type="ECO:0000256" key="12">
    <source>
        <dbReference type="ARBA" id="ARBA00022840"/>
    </source>
</evidence>
<feature type="region of interest" description="Disordered" evidence="19">
    <location>
        <begin position="1054"/>
        <end position="1104"/>
    </location>
</feature>
<protein>
    <recommendedName>
        <fullName evidence="2">non-specific serine/threonine protein kinase</fullName>
        <ecNumber evidence="2">2.7.11.1</ecNumber>
    </recommendedName>
</protein>
<dbReference type="InterPro" id="IPR003591">
    <property type="entry name" value="Leu-rich_rpt_typical-subtyp"/>
</dbReference>
<keyword evidence="11" id="KW-0418">Kinase</keyword>
<dbReference type="Gene3D" id="3.80.10.10">
    <property type="entry name" value="Ribonuclease Inhibitor"/>
    <property type="match status" value="1"/>
</dbReference>
<feature type="region of interest" description="Disordered" evidence="19">
    <location>
        <begin position="1011"/>
        <end position="1037"/>
    </location>
</feature>
<accession>A0AAN7IR04</accession>
<evidence type="ECO:0000256" key="2">
    <source>
        <dbReference type="ARBA" id="ARBA00012513"/>
    </source>
</evidence>
<evidence type="ECO:0000256" key="19">
    <source>
        <dbReference type="SAM" id="MobiDB-lite"/>
    </source>
</evidence>
<evidence type="ECO:0000256" key="1">
    <source>
        <dbReference type="ARBA" id="ARBA00004167"/>
    </source>
</evidence>
<sequence>MDGASNLKVWLLFVVVTAILGNSAGNTQYAARKLDDEIPGFISIDCGGDKDYTDKETGIPYKSDKELIDTGIVNTIPADSSTNLAQYLKSLRSFPQGKRNCYTLRPEQGKSNIYMIRARFFYGNYDGKNQAPTFDLHIGVNFWRTVAIENGSDSVIYVPLTDYIDVCLVNTGNGIPHISALELRLLDNSIYHTAGGALTSPNRFDIGRESDQSGVRYPDDVYDRYWIPKLDDDWVQVYTSSTINSQNANNIPDVVLKTAAQSQNASIPLNFSWSPPDSLSKCYVYFHFAEIEKLEAGQQRELTINLNGQHYLTQSIKLDYLNPITIVQTDHPSSGELLNFSITAAEGTKLPPILNAVEFFVFKEFPNKPTAVDDVEAIMEIKERYRVTKNWQGDPCVPIEFSWDGLNCSNNNPPRIISLDLSSSNLTGVIATSFSNLKALQSLDLSYNGLTGSLPEFLAQLQNLNTLNLSGNKLTGSVPEVLQKMSRDGKLVLSFDENPDLCLSNPCNRKKKKVFIIPVIASSIAAVLILLSSIAAIYRMKRHGVLPVGTVTKSSIKSQNQQYSYSEVVSITNNFKTIIGEGGFGKVYLGKLKDEIQVAVKLLSISSYQGYKEFQAEAQLLMIVHHRNLVSLVGFCDEGEEKALIYEYMANGNLHQHLSVTNTNVLTWNERLHIAVDAAHGLEYLHNGCKPPIIHRDLKPSNILLNEHMQAKIADFGLSRAFATERDSHVSTRPAGTLGYLDPEFQVSGNFNKKSDVYSFGIILFELITGRPAILRGPVRNNHILDWVNPLIERGDVQNIVDPRLEGEFNTNSAWKAIEIAMSCIPSLAIQRPDMNYVLAELKECLALEMARGRTQRMETEGNKTTLRIPSKMTCLEYESDIAPHARVPRIEFPDYPSCERLRTVSKDKLMSAFYEHPSVWGERQFTYCLAFAKGPRFLNMVMTFVLYPLSHYNSITKSRAHFLLSLLEHLTIDFPSHFIVSLIAVFQDSASHDKLIFPFAITRILHHFSDSTPPSRPTPSCSARPTSAPSSSSSDVSLGDIIAQLQRMDTRLDTLSTELYQVTPSPPPPVASDTEDEDDDDGDDDDASDDDDGDASSTDEMST</sequence>
<evidence type="ECO:0000256" key="10">
    <source>
        <dbReference type="ARBA" id="ARBA00022741"/>
    </source>
</evidence>
<dbReference type="Pfam" id="PF07714">
    <property type="entry name" value="PK_Tyr_Ser-Thr"/>
    <property type="match status" value="1"/>
</dbReference>
<feature type="binding site" evidence="18">
    <location>
        <position position="601"/>
    </location>
    <ligand>
        <name>ATP</name>
        <dbReference type="ChEBI" id="CHEBI:30616"/>
    </ligand>
</feature>
<dbReference type="FunFam" id="3.30.200.20:FF:000394">
    <property type="entry name" value="Leucine-rich repeat receptor-like protein kinase"/>
    <property type="match status" value="1"/>
</dbReference>
<evidence type="ECO:0000256" key="4">
    <source>
        <dbReference type="ARBA" id="ARBA00022553"/>
    </source>
</evidence>
<feature type="compositionally biased region" description="Low complexity" evidence="19">
    <location>
        <begin position="1011"/>
        <end position="1036"/>
    </location>
</feature>
<dbReference type="Gene3D" id="3.30.200.20">
    <property type="entry name" value="Phosphorylase Kinase, domain 1"/>
    <property type="match status" value="1"/>
</dbReference>
<dbReference type="Gene3D" id="1.10.510.10">
    <property type="entry name" value="Transferase(Phosphotransferase) domain 1"/>
    <property type="match status" value="1"/>
</dbReference>
<keyword evidence="24" id="KW-1185">Reference proteome</keyword>
<dbReference type="GO" id="GO:0016020">
    <property type="term" value="C:membrane"/>
    <property type="evidence" value="ECO:0007669"/>
    <property type="project" value="UniProtKB-SubCell"/>
</dbReference>
<proteinExistence type="predicted"/>
<dbReference type="SUPFAM" id="SSF52058">
    <property type="entry name" value="L domain-like"/>
    <property type="match status" value="1"/>
</dbReference>
<evidence type="ECO:0000256" key="9">
    <source>
        <dbReference type="ARBA" id="ARBA00022737"/>
    </source>
</evidence>
<evidence type="ECO:0000256" key="8">
    <source>
        <dbReference type="ARBA" id="ARBA00022729"/>
    </source>
</evidence>
<dbReference type="GO" id="GO:0005524">
    <property type="term" value="F:ATP binding"/>
    <property type="evidence" value="ECO:0007669"/>
    <property type="project" value="UniProtKB-UniRule"/>
</dbReference>
<evidence type="ECO:0000259" key="22">
    <source>
        <dbReference type="PROSITE" id="PS50011"/>
    </source>
</evidence>
<dbReference type="InterPro" id="IPR024788">
    <property type="entry name" value="Malectin-like_Carb-bd_dom"/>
</dbReference>
<keyword evidence="13 20" id="KW-1133">Transmembrane helix</keyword>
<feature type="transmembrane region" description="Helical" evidence="20">
    <location>
        <begin position="515"/>
        <end position="538"/>
    </location>
</feature>
<dbReference type="GO" id="GO:0004674">
    <property type="term" value="F:protein serine/threonine kinase activity"/>
    <property type="evidence" value="ECO:0007669"/>
    <property type="project" value="UniProtKB-KW"/>
</dbReference>
<evidence type="ECO:0000313" key="24">
    <source>
        <dbReference type="Proteomes" id="UP001324115"/>
    </source>
</evidence>
<keyword evidence="8 21" id="KW-0732">Signal</keyword>
<dbReference type="PANTHER" id="PTHR45631:SF212">
    <property type="entry name" value="PROTEIN KINASE DOMAIN-CONTAINING PROTEIN"/>
    <property type="match status" value="1"/>
</dbReference>
<dbReference type="InterPro" id="IPR017441">
    <property type="entry name" value="Protein_kinase_ATP_BS"/>
</dbReference>
<evidence type="ECO:0000256" key="13">
    <source>
        <dbReference type="ARBA" id="ARBA00022989"/>
    </source>
</evidence>
<dbReference type="FunFam" id="1.10.510.10:FF:000146">
    <property type="entry name" value="LRR receptor-like serine/threonine-protein kinase IOS1"/>
    <property type="match status" value="1"/>
</dbReference>
<feature type="chain" id="PRO_5042855207" description="non-specific serine/threonine protein kinase" evidence="21">
    <location>
        <begin position="26"/>
        <end position="1104"/>
    </location>
</feature>
<dbReference type="FunFam" id="3.80.10.10:FF:000129">
    <property type="entry name" value="Leucine-rich repeat receptor-like kinase"/>
    <property type="match status" value="1"/>
</dbReference>
<dbReference type="PROSITE" id="PS00107">
    <property type="entry name" value="PROTEIN_KINASE_ATP"/>
    <property type="match status" value="1"/>
</dbReference>
<dbReference type="InterPro" id="IPR001611">
    <property type="entry name" value="Leu-rich_rpt"/>
</dbReference>
<evidence type="ECO:0000256" key="15">
    <source>
        <dbReference type="ARBA" id="ARBA00023170"/>
    </source>
</evidence>